<keyword evidence="1" id="KW-0472">Membrane</keyword>
<sequence>MSKPRAAQAAVGVLLVIAMRSILEFFRIGGATGAQLNGDQVFYIEGALAAVVAGLAVLVLHAMGRHGWATLFCAAAIIALVAWKIAVIR</sequence>
<keyword evidence="3" id="KW-1185">Reference proteome</keyword>
<reference evidence="2 3" key="1">
    <citation type="submission" date="2018-09" db="EMBL/GenBank/DDBJ databases">
        <title>Mesorhizobium carmichaelinearum sp. nov. isolated from Carmichaelinea spp. root nodules in New Zealand.</title>
        <authorList>
            <person name="De Meyer S.E."/>
        </authorList>
    </citation>
    <scope>NUCLEOTIDE SEQUENCE [LARGE SCALE GENOMIC DNA]</scope>
    <source>
        <strain evidence="2 3">ICMP19557</strain>
    </source>
</reference>
<protein>
    <submittedName>
        <fullName evidence="2">Uncharacterized protein</fullName>
    </submittedName>
</protein>
<organism evidence="2 3">
    <name type="scientific">Mesorhizobium waimense</name>
    <dbReference type="NCBI Taxonomy" id="1300307"/>
    <lineage>
        <taxon>Bacteria</taxon>
        <taxon>Pseudomonadati</taxon>
        <taxon>Pseudomonadota</taxon>
        <taxon>Alphaproteobacteria</taxon>
        <taxon>Hyphomicrobiales</taxon>
        <taxon>Phyllobacteriaceae</taxon>
        <taxon>Mesorhizobium</taxon>
    </lineage>
</organism>
<evidence type="ECO:0000256" key="1">
    <source>
        <dbReference type="SAM" id="Phobius"/>
    </source>
</evidence>
<accession>A0A3A5KXG8</accession>
<dbReference type="Proteomes" id="UP000272706">
    <property type="component" value="Unassembled WGS sequence"/>
</dbReference>
<feature type="transmembrane region" description="Helical" evidence="1">
    <location>
        <begin position="41"/>
        <end position="60"/>
    </location>
</feature>
<evidence type="ECO:0000313" key="3">
    <source>
        <dbReference type="Proteomes" id="UP000272706"/>
    </source>
</evidence>
<proteinExistence type="predicted"/>
<dbReference type="AlphaFoldDB" id="A0A3A5KXG8"/>
<keyword evidence="1" id="KW-1133">Transmembrane helix</keyword>
<gene>
    <name evidence="2" type="ORF">D3227_14245</name>
</gene>
<keyword evidence="1" id="KW-0812">Transmembrane</keyword>
<name>A0A3A5KXG8_9HYPH</name>
<feature type="transmembrane region" description="Helical" evidence="1">
    <location>
        <begin position="67"/>
        <end position="86"/>
    </location>
</feature>
<evidence type="ECO:0000313" key="2">
    <source>
        <dbReference type="EMBL" id="RJT39351.1"/>
    </source>
</evidence>
<dbReference type="EMBL" id="QZWZ01000009">
    <property type="protein sequence ID" value="RJT39351.1"/>
    <property type="molecule type" value="Genomic_DNA"/>
</dbReference>
<comment type="caution">
    <text evidence="2">The sequence shown here is derived from an EMBL/GenBank/DDBJ whole genome shotgun (WGS) entry which is preliminary data.</text>
</comment>